<accession>A0A6A6I8J6</accession>
<evidence type="ECO:0000259" key="4">
    <source>
        <dbReference type="Pfam" id="PF24809"/>
    </source>
</evidence>
<dbReference type="Gene3D" id="3.40.50.300">
    <property type="entry name" value="P-loop containing nucleotide triphosphate hydrolases"/>
    <property type="match status" value="1"/>
</dbReference>
<dbReference type="SUPFAM" id="SSF52540">
    <property type="entry name" value="P-loop containing nucleoside triphosphate hydrolases"/>
    <property type="match status" value="1"/>
</dbReference>
<feature type="region of interest" description="Disordered" evidence="3">
    <location>
        <begin position="1061"/>
        <end position="1083"/>
    </location>
</feature>
<dbReference type="RefSeq" id="XP_033681888.1">
    <property type="nucleotide sequence ID" value="XM_033831906.1"/>
</dbReference>
<name>A0A6A6I8J6_9PLEO</name>
<feature type="compositionally biased region" description="Polar residues" evidence="3">
    <location>
        <begin position="1009"/>
        <end position="1024"/>
    </location>
</feature>
<dbReference type="OrthoDB" id="7464126at2759"/>
<evidence type="ECO:0000313" key="7">
    <source>
        <dbReference type="Proteomes" id="UP000800094"/>
    </source>
</evidence>
<dbReference type="GeneID" id="54585236"/>
<feature type="region of interest" description="Disordered" evidence="3">
    <location>
        <begin position="978"/>
        <end position="1024"/>
    </location>
</feature>
<dbReference type="PANTHER" id="PTHR10039:SF14">
    <property type="entry name" value="NACHT DOMAIN-CONTAINING PROTEIN"/>
    <property type="match status" value="1"/>
</dbReference>
<evidence type="ECO:0000259" key="5">
    <source>
        <dbReference type="Pfam" id="PF24883"/>
    </source>
</evidence>
<organism evidence="6 7">
    <name type="scientific">Trematosphaeria pertusa</name>
    <dbReference type="NCBI Taxonomy" id="390896"/>
    <lineage>
        <taxon>Eukaryota</taxon>
        <taxon>Fungi</taxon>
        <taxon>Dikarya</taxon>
        <taxon>Ascomycota</taxon>
        <taxon>Pezizomycotina</taxon>
        <taxon>Dothideomycetes</taxon>
        <taxon>Pleosporomycetidae</taxon>
        <taxon>Pleosporales</taxon>
        <taxon>Massarineae</taxon>
        <taxon>Trematosphaeriaceae</taxon>
        <taxon>Trematosphaeria</taxon>
    </lineage>
</organism>
<gene>
    <name evidence="6" type="ORF">BU26DRAFT_54788</name>
</gene>
<dbReference type="Proteomes" id="UP000800094">
    <property type="component" value="Unassembled WGS sequence"/>
</dbReference>
<dbReference type="InterPro" id="IPR056884">
    <property type="entry name" value="NPHP3-like_N"/>
</dbReference>
<feature type="region of interest" description="Disordered" evidence="3">
    <location>
        <begin position="908"/>
        <end position="934"/>
    </location>
</feature>
<evidence type="ECO:0000313" key="6">
    <source>
        <dbReference type="EMBL" id="KAF2246884.1"/>
    </source>
</evidence>
<evidence type="ECO:0000256" key="2">
    <source>
        <dbReference type="SAM" id="Coils"/>
    </source>
</evidence>
<feature type="domain" description="Nephrocystin 3-like N-terminal" evidence="5">
    <location>
        <begin position="270"/>
        <end position="440"/>
    </location>
</feature>
<dbReference type="EMBL" id="ML987198">
    <property type="protein sequence ID" value="KAF2246884.1"/>
    <property type="molecule type" value="Genomic_DNA"/>
</dbReference>
<proteinExistence type="predicted"/>
<keyword evidence="2" id="KW-0175">Coiled coil</keyword>
<dbReference type="InterPro" id="IPR056125">
    <property type="entry name" value="DUF7708"/>
</dbReference>
<dbReference type="InterPro" id="IPR027417">
    <property type="entry name" value="P-loop_NTPase"/>
</dbReference>
<dbReference type="Pfam" id="PF24883">
    <property type="entry name" value="NPHP3_N"/>
    <property type="match status" value="1"/>
</dbReference>
<protein>
    <submittedName>
        <fullName evidence="6">Uncharacterized protein</fullName>
    </submittedName>
</protein>
<evidence type="ECO:0000256" key="1">
    <source>
        <dbReference type="ARBA" id="ARBA00022737"/>
    </source>
</evidence>
<dbReference type="PANTHER" id="PTHR10039">
    <property type="entry name" value="AMELOGENIN"/>
    <property type="match status" value="1"/>
</dbReference>
<evidence type="ECO:0000256" key="3">
    <source>
        <dbReference type="SAM" id="MobiDB-lite"/>
    </source>
</evidence>
<sequence length="1110" mass="125083">MPRLTPVVSTLARQTMRAAFEDLEQTITPVDFRDMRSVTAIQQVRAVALDIENQLAARQALRNMRRLVPLLNGLEHYAKVIDVLCNGTPFLSWIWSPITLILRVASEYVEAFEQIMKGYSKIAEALSRFQMLSHAFIKNPDFQQTVAVFYADILQFHKHAYRFVRRSGWRLLFLTSWGRFQRRFDHIAEDLDRHGELIDREANARNIAEARQMRQDVRSWRDESLEKLRIDEERQADKQYRTILSWLKVDEMEQSSIFDSITEEATKFPGTCDWLLKSDKISSWLQRKPDNPLLWLQGNPGTGKSVISTRLVAFLHASKSYVIHHFCTYNYASSTKYDNILRSLLLQLLRRNGELVAHVYHEYVIGRKLPTTSCLEQLLQRFLAAISEEPRSTEYVWIVIDGVDECEVARQARLVTLLNQIASRSSGQGAKVCKVLLTSRASQTMTKRLRKQQIISLSDESHYLGNAIQNYASQRLRSLHERFCQLAVDSDELQEIENLIAEKAQGMFLYARLVLDYLSTNIFYSSYELKESIKKLPQTLADFYHKILAQILAHLDSRSAERIRCILGWIAFAKRPLKRIELLSALSFSTGNPDVAHSAPRYVLDLCGPLVEERRDTTLAFIHVSVKEFLRTSSTTVVIKEREALLEQGVASITCLLSGLHVFSDAYNEQDKLLRLVKGVHAFHIYATEYWTEYLLTTAADCGGLEASPTLLSLAYRLTDVLEKVPLAPPSQPTTCSTTVDDRLSLLGQHSVLQKYVENALLARSQKQLEHEIQKLAANPKEPSPNVCFLDGISAMLNSYEKAVEALLNQDSIPGASIEEVDSFKSFFRTSAYTCRLRLCPRATIGFSCAQLRWEHELAHSGGLRCTFPGCQYPPFRSPQSLKKHTDQCHAGRAPRASIRRVARLDPGNRLGGLRSSASTAGQKPEEATRGISQTPGLTPQECVLCKGTGRMVGGYLVSRSCNHCGGRGTTMHFRGFYRKDPLTPPEPEPEPSAVLSPFPWPDLKHGLQEQSQDRTPNSQQPLSVNNDAAHVLEKPDSATELYGPNGILGKRAGTEFAERPGEGWASTMDGPPSSTAPGDAAQPDIFAVASLPSKAPGDQFPAWRQWIEM</sequence>
<dbReference type="AlphaFoldDB" id="A0A6A6I8J6"/>
<reference evidence="6" key="1">
    <citation type="journal article" date="2020" name="Stud. Mycol.">
        <title>101 Dothideomycetes genomes: a test case for predicting lifestyles and emergence of pathogens.</title>
        <authorList>
            <person name="Haridas S."/>
            <person name="Albert R."/>
            <person name="Binder M."/>
            <person name="Bloem J."/>
            <person name="Labutti K."/>
            <person name="Salamov A."/>
            <person name="Andreopoulos B."/>
            <person name="Baker S."/>
            <person name="Barry K."/>
            <person name="Bills G."/>
            <person name="Bluhm B."/>
            <person name="Cannon C."/>
            <person name="Castanera R."/>
            <person name="Culley D."/>
            <person name="Daum C."/>
            <person name="Ezra D."/>
            <person name="Gonzalez J."/>
            <person name="Henrissat B."/>
            <person name="Kuo A."/>
            <person name="Liang C."/>
            <person name="Lipzen A."/>
            <person name="Lutzoni F."/>
            <person name="Magnuson J."/>
            <person name="Mondo S."/>
            <person name="Nolan M."/>
            <person name="Ohm R."/>
            <person name="Pangilinan J."/>
            <person name="Park H.-J."/>
            <person name="Ramirez L."/>
            <person name="Alfaro M."/>
            <person name="Sun H."/>
            <person name="Tritt A."/>
            <person name="Yoshinaga Y."/>
            <person name="Zwiers L.-H."/>
            <person name="Turgeon B."/>
            <person name="Goodwin S."/>
            <person name="Spatafora J."/>
            <person name="Crous P."/>
            <person name="Grigoriev I."/>
        </authorList>
    </citation>
    <scope>NUCLEOTIDE SEQUENCE</scope>
    <source>
        <strain evidence="6">CBS 122368</strain>
    </source>
</reference>
<keyword evidence="1" id="KW-0677">Repeat</keyword>
<feature type="domain" description="DUF7708" evidence="4">
    <location>
        <begin position="72"/>
        <end position="209"/>
    </location>
</feature>
<feature type="coiled-coil region" evidence="2">
    <location>
        <begin position="759"/>
        <end position="810"/>
    </location>
</feature>
<dbReference type="Pfam" id="PF24809">
    <property type="entry name" value="DUF7708"/>
    <property type="match status" value="1"/>
</dbReference>
<keyword evidence="7" id="KW-1185">Reference proteome</keyword>